<accession>A0A412WU52</accession>
<protein>
    <submittedName>
        <fullName evidence="1">DUF4843 domain-containing protein</fullName>
    </submittedName>
</protein>
<sequence>MKWKDILFVLGLSAVLGACEKKDIEVFTTDDAGIYFQLIKGYYGTTTEIYTDSLDYSFASLPASMKDVILPATVRTMGKVADYDRPFKVVVDKEGTTAIEGVHYEIDLDSVVVPAGKSSANVNVRFFRTDDLMEKSVRLALRLEDNEHFKCYFPEYKNMNTYSSTGVLIHGDSFSFTLSEMYTIPWYWRVVIETDYFGVWTPKKFVVINMVCGFTMDDWNSAGGTGVKIIYGRCGFFATMVQKYLQEQADAGTPVVDSDGKYMQLDSDYAVDYSRYE</sequence>
<dbReference type="RefSeq" id="WP_118261613.1">
    <property type="nucleotide sequence ID" value="NZ_CAJKXH010000026.1"/>
</dbReference>
<dbReference type="Pfam" id="PF16132">
    <property type="entry name" value="DUF4843"/>
    <property type="match status" value="1"/>
</dbReference>
<proteinExistence type="predicted"/>
<dbReference type="EMBL" id="QRZA01000052">
    <property type="protein sequence ID" value="RGV30753.1"/>
    <property type="molecule type" value="Genomic_DNA"/>
</dbReference>
<organism evidence="1 2">
    <name type="scientific">Butyricimonas virosa</name>
    <dbReference type="NCBI Taxonomy" id="544645"/>
    <lineage>
        <taxon>Bacteria</taxon>
        <taxon>Pseudomonadati</taxon>
        <taxon>Bacteroidota</taxon>
        <taxon>Bacteroidia</taxon>
        <taxon>Bacteroidales</taxon>
        <taxon>Odoribacteraceae</taxon>
        <taxon>Butyricimonas</taxon>
    </lineage>
</organism>
<evidence type="ECO:0000313" key="2">
    <source>
        <dbReference type="Proteomes" id="UP000283589"/>
    </source>
</evidence>
<evidence type="ECO:0000313" key="1">
    <source>
        <dbReference type="EMBL" id="RGV30753.1"/>
    </source>
</evidence>
<name>A0A412WU52_9BACT</name>
<dbReference type="STRING" id="1121130.GCA_000519105_03858"/>
<dbReference type="Proteomes" id="UP000283589">
    <property type="component" value="Unassembled WGS sequence"/>
</dbReference>
<reference evidence="1 2" key="1">
    <citation type="submission" date="2018-08" db="EMBL/GenBank/DDBJ databases">
        <title>A genome reference for cultivated species of the human gut microbiota.</title>
        <authorList>
            <person name="Zou Y."/>
            <person name="Xue W."/>
            <person name="Luo G."/>
        </authorList>
    </citation>
    <scope>NUCLEOTIDE SEQUENCE [LARGE SCALE GENOMIC DNA]</scope>
    <source>
        <strain evidence="1 2">AF14-49</strain>
    </source>
</reference>
<dbReference type="InterPro" id="IPR032299">
    <property type="entry name" value="DUF4843"/>
</dbReference>
<gene>
    <name evidence="1" type="ORF">DWW18_20190</name>
</gene>
<dbReference type="AlphaFoldDB" id="A0A412WU52"/>
<dbReference type="PROSITE" id="PS51257">
    <property type="entry name" value="PROKAR_LIPOPROTEIN"/>
    <property type="match status" value="1"/>
</dbReference>
<comment type="caution">
    <text evidence="1">The sequence shown here is derived from an EMBL/GenBank/DDBJ whole genome shotgun (WGS) entry which is preliminary data.</text>
</comment>